<dbReference type="SMART" id="SM00674">
    <property type="entry name" value="CENPB"/>
    <property type="match status" value="1"/>
</dbReference>
<comment type="caution">
    <text evidence="4">The sequence shown here is derived from an EMBL/GenBank/DDBJ whole genome shotgun (WGS) entry which is preliminary data.</text>
</comment>
<dbReference type="GO" id="GO:0005634">
    <property type="term" value="C:nucleus"/>
    <property type="evidence" value="ECO:0007669"/>
    <property type="project" value="UniProtKB-SubCell"/>
</dbReference>
<proteinExistence type="predicted"/>
<gene>
    <name evidence="4" type="ORF">AVEN_232586_1</name>
</gene>
<keyword evidence="2" id="KW-0238">DNA-binding</keyword>
<comment type="subcellular location">
    <subcellularLocation>
        <location evidence="1">Nucleus</location>
    </subcellularLocation>
</comment>
<dbReference type="AlphaFoldDB" id="A0A4Y2M7N4"/>
<sequence>MAQLREKCGKQPTKKLMKLYWEWFVDARSRNLRISEPILQSKDIAEKLGKTDFHASNGWLESFRKRHGISFKAVCSEAGDVSDETVNTWLKKIEKLIEGYEPQIIANADEIEVLLFTRGSAPCSLKLANPQEDCIAILWGLLGNPAGLARYNEDTACPSTVVPKSLYTYYTCCSVRSPASKDHVVILAGSL</sequence>
<keyword evidence="5" id="KW-1185">Reference proteome</keyword>
<dbReference type="SUPFAM" id="SSF46689">
    <property type="entry name" value="Homeodomain-like"/>
    <property type="match status" value="1"/>
</dbReference>
<dbReference type="PROSITE" id="PS51253">
    <property type="entry name" value="HTH_CENPB"/>
    <property type="match status" value="1"/>
</dbReference>
<feature type="domain" description="HTH CENPB-type" evidence="3">
    <location>
        <begin position="4"/>
        <end position="73"/>
    </location>
</feature>
<evidence type="ECO:0000313" key="5">
    <source>
        <dbReference type="Proteomes" id="UP000499080"/>
    </source>
</evidence>
<reference evidence="4 5" key="1">
    <citation type="journal article" date="2019" name="Sci. Rep.">
        <title>Orb-weaving spider Araneus ventricosus genome elucidates the spidroin gene catalogue.</title>
        <authorList>
            <person name="Kono N."/>
            <person name="Nakamura H."/>
            <person name="Ohtoshi R."/>
            <person name="Moran D.A.P."/>
            <person name="Shinohara A."/>
            <person name="Yoshida Y."/>
            <person name="Fujiwara M."/>
            <person name="Mori M."/>
            <person name="Tomita M."/>
            <person name="Arakawa K."/>
        </authorList>
    </citation>
    <scope>NUCLEOTIDE SEQUENCE [LARGE SCALE GENOMIC DNA]</scope>
</reference>
<dbReference type="OrthoDB" id="5875523at2759"/>
<evidence type="ECO:0000259" key="3">
    <source>
        <dbReference type="PROSITE" id="PS51253"/>
    </source>
</evidence>
<dbReference type="InterPro" id="IPR006600">
    <property type="entry name" value="HTH_CenpB_DNA-bd_dom"/>
</dbReference>
<organism evidence="4 5">
    <name type="scientific">Araneus ventricosus</name>
    <name type="common">Orbweaver spider</name>
    <name type="synonym">Epeira ventricosa</name>
    <dbReference type="NCBI Taxonomy" id="182803"/>
    <lineage>
        <taxon>Eukaryota</taxon>
        <taxon>Metazoa</taxon>
        <taxon>Ecdysozoa</taxon>
        <taxon>Arthropoda</taxon>
        <taxon>Chelicerata</taxon>
        <taxon>Arachnida</taxon>
        <taxon>Araneae</taxon>
        <taxon>Araneomorphae</taxon>
        <taxon>Entelegynae</taxon>
        <taxon>Araneoidea</taxon>
        <taxon>Araneidae</taxon>
        <taxon>Araneus</taxon>
    </lineage>
</organism>
<dbReference type="Proteomes" id="UP000499080">
    <property type="component" value="Unassembled WGS sequence"/>
</dbReference>
<dbReference type="PANTHER" id="PTHR19303:SF73">
    <property type="entry name" value="PROTEIN PDC2"/>
    <property type="match status" value="1"/>
</dbReference>
<evidence type="ECO:0000256" key="1">
    <source>
        <dbReference type="ARBA" id="ARBA00004123"/>
    </source>
</evidence>
<accession>A0A4Y2M7N4</accession>
<protein>
    <recommendedName>
        <fullName evidence="3">HTH CENPB-type domain-containing protein</fullName>
    </recommendedName>
</protein>
<dbReference type="Gene3D" id="1.10.10.60">
    <property type="entry name" value="Homeodomain-like"/>
    <property type="match status" value="1"/>
</dbReference>
<dbReference type="Pfam" id="PF03221">
    <property type="entry name" value="HTH_Tnp_Tc5"/>
    <property type="match status" value="1"/>
</dbReference>
<dbReference type="InterPro" id="IPR009057">
    <property type="entry name" value="Homeodomain-like_sf"/>
</dbReference>
<evidence type="ECO:0000313" key="4">
    <source>
        <dbReference type="EMBL" id="GBN23105.1"/>
    </source>
</evidence>
<name>A0A4Y2M7N4_ARAVE</name>
<dbReference type="GO" id="GO:0003677">
    <property type="term" value="F:DNA binding"/>
    <property type="evidence" value="ECO:0007669"/>
    <property type="project" value="UniProtKB-KW"/>
</dbReference>
<evidence type="ECO:0000256" key="2">
    <source>
        <dbReference type="ARBA" id="ARBA00023125"/>
    </source>
</evidence>
<dbReference type="EMBL" id="BGPR01006953">
    <property type="protein sequence ID" value="GBN23105.1"/>
    <property type="molecule type" value="Genomic_DNA"/>
</dbReference>
<dbReference type="InterPro" id="IPR050863">
    <property type="entry name" value="CenT-Element_Derived"/>
</dbReference>
<dbReference type="PANTHER" id="PTHR19303">
    <property type="entry name" value="TRANSPOSON"/>
    <property type="match status" value="1"/>
</dbReference>